<dbReference type="RefSeq" id="WP_206727090.1">
    <property type="nucleotide sequence ID" value="NZ_CP071090.1"/>
</dbReference>
<reference evidence="1 2" key="1">
    <citation type="submission" date="2021-02" db="EMBL/GenBank/DDBJ databases">
        <title>De Novo genome assembly of isolated myxobacteria.</title>
        <authorList>
            <person name="Stevens D.C."/>
        </authorList>
    </citation>
    <scope>NUCLEOTIDE SEQUENCE [LARGE SCALE GENOMIC DNA]</scope>
    <source>
        <strain evidence="2">SCPEA02</strain>
    </source>
</reference>
<dbReference type="Proteomes" id="UP000662747">
    <property type="component" value="Chromosome"/>
</dbReference>
<sequence>MKVLPFPDGPPVASLQGANTFPPVTDFPSGSDSFSGFAEYVTRDLVLVSSAREGVRLVLSPDDLRRVGIVEHKSSCHGGPVATDGRGHFVTYDSARSLQLWALAAGDH</sequence>
<evidence type="ECO:0000313" key="1">
    <source>
        <dbReference type="EMBL" id="QSQ25535.1"/>
    </source>
</evidence>
<proteinExistence type="predicted"/>
<name>A0ABX7P4X5_9BACT</name>
<accession>A0ABX7P4X5</accession>
<protein>
    <submittedName>
        <fullName evidence="1">Uncharacterized protein</fullName>
    </submittedName>
</protein>
<dbReference type="EMBL" id="CP071090">
    <property type="protein sequence ID" value="QSQ25535.1"/>
    <property type="molecule type" value="Genomic_DNA"/>
</dbReference>
<gene>
    <name evidence="1" type="ORF">JY651_11625</name>
</gene>
<keyword evidence="2" id="KW-1185">Reference proteome</keyword>
<evidence type="ECO:0000313" key="2">
    <source>
        <dbReference type="Proteomes" id="UP000662747"/>
    </source>
</evidence>
<organism evidence="1 2">
    <name type="scientific">Pyxidicoccus parkwayensis</name>
    <dbReference type="NCBI Taxonomy" id="2813578"/>
    <lineage>
        <taxon>Bacteria</taxon>
        <taxon>Pseudomonadati</taxon>
        <taxon>Myxococcota</taxon>
        <taxon>Myxococcia</taxon>
        <taxon>Myxococcales</taxon>
        <taxon>Cystobacterineae</taxon>
        <taxon>Myxococcaceae</taxon>
        <taxon>Pyxidicoccus</taxon>
    </lineage>
</organism>